<evidence type="ECO:0000256" key="1">
    <source>
        <dbReference type="ARBA" id="ARBA00023015"/>
    </source>
</evidence>
<feature type="domain" description="HTH araC/xylS-type" evidence="4">
    <location>
        <begin position="172"/>
        <end position="274"/>
    </location>
</feature>
<dbReference type="InterPro" id="IPR009057">
    <property type="entry name" value="Homeodomain-like_sf"/>
</dbReference>
<organism evidence="5 6">
    <name type="scientific">[Mycobacterium] burgundiense</name>
    <dbReference type="NCBI Taxonomy" id="3064286"/>
    <lineage>
        <taxon>Bacteria</taxon>
        <taxon>Bacillati</taxon>
        <taxon>Actinomycetota</taxon>
        <taxon>Actinomycetes</taxon>
        <taxon>Mycobacteriales</taxon>
        <taxon>Mycobacteriaceae</taxon>
        <taxon>Mycolicibacterium</taxon>
    </lineage>
</organism>
<dbReference type="Pfam" id="PF12833">
    <property type="entry name" value="HTH_18"/>
    <property type="match status" value="1"/>
</dbReference>
<dbReference type="PROSITE" id="PS01124">
    <property type="entry name" value="HTH_ARAC_FAMILY_2"/>
    <property type="match status" value="1"/>
</dbReference>
<dbReference type="RefSeq" id="WP_308481462.1">
    <property type="nucleotide sequence ID" value="NZ_OY726397.1"/>
</dbReference>
<reference evidence="5 6" key="1">
    <citation type="submission" date="2023-08" db="EMBL/GenBank/DDBJ databases">
        <authorList>
            <person name="Folkvardsen B D."/>
            <person name="Norman A."/>
        </authorList>
    </citation>
    <scope>NUCLEOTIDE SEQUENCE [LARGE SCALE GENOMIC DNA]</scope>
    <source>
        <strain evidence="5 6">Mu0053</strain>
    </source>
</reference>
<dbReference type="InterPro" id="IPR050204">
    <property type="entry name" value="AraC_XylS_family_regulators"/>
</dbReference>
<dbReference type="Pfam" id="PF20240">
    <property type="entry name" value="DUF6597"/>
    <property type="match status" value="1"/>
</dbReference>
<dbReference type="SMART" id="SM00342">
    <property type="entry name" value="HTH_ARAC"/>
    <property type="match status" value="1"/>
</dbReference>
<dbReference type="InterPro" id="IPR046532">
    <property type="entry name" value="DUF6597"/>
</dbReference>
<name>A0ABM9LGE5_9MYCO</name>
<dbReference type="EMBL" id="OY726397">
    <property type="protein sequence ID" value="CAJ1498597.1"/>
    <property type="molecule type" value="Genomic_DNA"/>
</dbReference>
<evidence type="ECO:0000313" key="5">
    <source>
        <dbReference type="EMBL" id="CAJ1498597.1"/>
    </source>
</evidence>
<keyword evidence="1" id="KW-0805">Transcription regulation</keyword>
<keyword evidence="6" id="KW-1185">Reference proteome</keyword>
<proteinExistence type="predicted"/>
<dbReference type="InterPro" id="IPR018060">
    <property type="entry name" value="HTH_AraC"/>
</dbReference>
<dbReference type="SUPFAM" id="SSF46689">
    <property type="entry name" value="Homeodomain-like"/>
    <property type="match status" value="1"/>
</dbReference>
<dbReference type="Gene3D" id="1.10.10.60">
    <property type="entry name" value="Homeodomain-like"/>
    <property type="match status" value="1"/>
</dbReference>
<protein>
    <submittedName>
        <fullName evidence="5">Helix-turn-helix domain-containing protein</fullName>
    </submittedName>
</protein>
<sequence length="280" mass="30997">MPDWKNAPPVRPQRGVVGRVAAAATYDLQRWEPSSAAAEFVEHFWSVSWDLSDAEAFDSVVISFPVVHLTHEWGADSPRHGFALPATLIHGVVPAVFTTTIRRSGQVVGARFRAGGFAARFDRDASHYTGRIAPVDAELFGAPVHLADERATAAARLDDLIAEHPGAPDPTYRLLTGLLERMRDDNDLHRVGQVMAISPWSARTTQRIFRRYVGVSAKWVLCRYRLQQAALEIETEPGMDLAALAARLGWYDQAHFSNDFRTMLGCTPGQYAARHGRPAE</sequence>
<evidence type="ECO:0000256" key="3">
    <source>
        <dbReference type="ARBA" id="ARBA00023163"/>
    </source>
</evidence>
<gene>
    <name evidence="5" type="ORF">MU0053_001198</name>
</gene>
<evidence type="ECO:0000259" key="4">
    <source>
        <dbReference type="PROSITE" id="PS01124"/>
    </source>
</evidence>
<dbReference type="PANTHER" id="PTHR46796">
    <property type="entry name" value="HTH-TYPE TRANSCRIPTIONAL ACTIVATOR RHAS-RELATED"/>
    <property type="match status" value="1"/>
</dbReference>
<evidence type="ECO:0000313" key="6">
    <source>
        <dbReference type="Proteomes" id="UP001190465"/>
    </source>
</evidence>
<evidence type="ECO:0000256" key="2">
    <source>
        <dbReference type="ARBA" id="ARBA00023125"/>
    </source>
</evidence>
<dbReference type="Proteomes" id="UP001190465">
    <property type="component" value="Chromosome"/>
</dbReference>
<keyword evidence="2" id="KW-0238">DNA-binding</keyword>
<accession>A0ABM9LGE5</accession>
<keyword evidence="3" id="KW-0804">Transcription</keyword>